<evidence type="ECO:0000256" key="2">
    <source>
        <dbReference type="SAM" id="Phobius"/>
    </source>
</evidence>
<reference evidence="3 4" key="1">
    <citation type="submission" date="2024-01" db="EMBL/GenBank/DDBJ databases">
        <title>A draft genome for the cacao thread blight pathogen Marasmiellus scandens.</title>
        <authorList>
            <person name="Baruah I.K."/>
            <person name="Leung J."/>
            <person name="Bukari Y."/>
            <person name="Amoako-Attah I."/>
            <person name="Meinhardt L.W."/>
            <person name="Bailey B.A."/>
            <person name="Cohen S.P."/>
        </authorList>
    </citation>
    <scope>NUCLEOTIDE SEQUENCE [LARGE SCALE GENOMIC DNA]</scope>
    <source>
        <strain evidence="3 4">GH-19</strain>
    </source>
</reference>
<evidence type="ECO:0008006" key="5">
    <source>
        <dbReference type="Google" id="ProtNLM"/>
    </source>
</evidence>
<name>A0ABR1J994_9AGAR</name>
<gene>
    <name evidence="3" type="ORF">VKT23_012873</name>
</gene>
<dbReference type="Proteomes" id="UP001498398">
    <property type="component" value="Unassembled WGS sequence"/>
</dbReference>
<feature type="transmembrane region" description="Helical" evidence="2">
    <location>
        <begin position="58"/>
        <end position="80"/>
    </location>
</feature>
<protein>
    <recommendedName>
        <fullName evidence="5">Transmembrane protein</fullName>
    </recommendedName>
</protein>
<keyword evidence="4" id="KW-1185">Reference proteome</keyword>
<feature type="compositionally biased region" description="Basic residues" evidence="1">
    <location>
        <begin position="20"/>
        <end position="31"/>
    </location>
</feature>
<keyword evidence="2" id="KW-0812">Transmembrane</keyword>
<feature type="region of interest" description="Disordered" evidence="1">
    <location>
        <begin position="1"/>
        <end position="47"/>
    </location>
</feature>
<evidence type="ECO:0000256" key="1">
    <source>
        <dbReference type="SAM" id="MobiDB-lite"/>
    </source>
</evidence>
<accession>A0ABR1J994</accession>
<sequence length="82" mass="9243">MARTSRDTPAEYIPPPTTTKSKKTGASKKKRPHEDDDDSDLGHSDPPPQLKCHSFSPIYCILFIAYLLCHIYVPDLVLYVPN</sequence>
<keyword evidence="2" id="KW-0472">Membrane</keyword>
<dbReference type="EMBL" id="JBANRG010000033">
    <property type="protein sequence ID" value="KAK7450564.1"/>
    <property type="molecule type" value="Genomic_DNA"/>
</dbReference>
<proteinExistence type="predicted"/>
<organism evidence="3 4">
    <name type="scientific">Marasmiellus scandens</name>
    <dbReference type="NCBI Taxonomy" id="2682957"/>
    <lineage>
        <taxon>Eukaryota</taxon>
        <taxon>Fungi</taxon>
        <taxon>Dikarya</taxon>
        <taxon>Basidiomycota</taxon>
        <taxon>Agaricomycotina</taxon>
        <taxon>Agaricomycetes</taxon>
        <taxon>Agaricomycetidae</taxon>
        <taxon>Agaricales</taxon>
        <taxon>Marasmiineae</taxon>
        <taxon>Omphalotaceae</taxon>
        <taxon>Marasmiellus</taxon>
    </lineage>
</organism>
<evidence type="ECO:0000313" key="4">
    <source>
        <dbReference type="Proteomes" id="UP001498398"/>
    </source>
</evidence>
<keyword evidence="2" id="KW-1133">Transmembrane helix</keyword>
<evidence type="ECO:0000313" key="3">
    <source>
        <dbReference type="EMBL" id="KAK7450564.1"/>
    </source>
</evidence>
<comment type="caution">
    <text evidence="3">The sequence shown here is derived from an EMBL/GenBank/DDBJ whole genome shotgun (WGS) entry which is preliminary data.</text>
</comment>